<evidence type="ECO:0000313" key="18">
    <source>
        <dbReference type="Proteomes" id="UP000181884"/>
    </source>
</evidence>
<dbReference type="FunFam" id="3.40.1160.10:FF:000027">
    <property type="entry name" value="Aspartokinase"/>
    <property type="match status" value="1"/>
</dbReference>
<dbReference type="FunFam" id="3.30.2130.10:FF:000001">
    <property type="entry name" value="Bifunctional aspartokinase/homoserine dehydrogenase"/>
    <property type="match status" value="1"/>
</dbReference>
<dbReference type="AlphaFoldDB" id="A0A1L8RKC3"/>
<keyword evidence="15" id="KW-0028">Amino-acid biosynthesis</keyword>
<feature type="binding site" evidence="13">
    <location>
        <position position="252"/>
    </location>
    <ligand>
        <name>ATP</name>
        <dbReference type="ChEBI" id="CHEBI:30616"/>
    </ligand>
</feature>
<dbReference type="CDD" id="cd04916">
    <property type="entry name" value="ACT_AKiii-YclM-BS_2"/>
    <property type="match status" value="1"/>
</dbReference>
<dbReference type="GO" id="GO:0009089">
    <property type="term" value="P:lysine biosynthetic process via diaminopimelate"/>
    <property type="evidence" value="ECO:0007669"/>
    <property type="project" value="UniProtKB-UniPathway"/>
</dbReference>
<evidence type="ECO:0000313" key="17">
    <source>
        <dbReference type="EMBL" id="OJG20188.1"/>
    </source>
</evidence>
<comment type="function">
    <text evidence="1">Catalyzes the phosphorylation of the beta-carboxyl group of aspartic acid with ATP to yield 4-phospho-L-aspartate, which is involved in the branched biosynthetic pathway leading to the biosynthesis of amino acids threonine, isoleucine and methionine.</text>
</comment>
<evidence type="ECO:0000256" key="14">
    <source>
        <dbReference type="RuleBase" id="RU003448"/>
    </source>
</evidence>
<dbReference type="InterPro" id="IPR054352">
    <property type="entry name" value="ACT_Aspartokinase"/>
</dbReference>
<dbReference type="InterPro" id="IPR018042">
    <property type="entry name" value="Aspartate_kinase_CS"/>
</dbReference>
<dbReference type="UniPathway" id="UPA00050">
    <property type="reaction ID" value="UER00461"/>
</dbReference>
<reference evidence="17 18" key="1">
    <citation type="submission" date="2014-12" db="EMBL/GenBank/DDBJ databases">
        <title>Draft genome sequences of 29 type strains of Enterococci.</title>
        <authorList>
            <person name="Zhong Z."/>
            <person name="Sun Z."/>
            <person name="Liu W."/>
            <person name="Zhang W."/>
            <person name="Zhang H."/>
        </authorList>
    </citation>
    <scope>NUCLEOTIDE SEQUENCE [LARGE SCALE GENOMIC DNA]</scope>
    <source>
        <strain evidence="17 18">DSM 17029</strain>
    </source>
</reference>
<evidence type="ECO:0000256" key="12">
    <source>
        <dbReference type="ARBA" id="ARBA00047872"/>
    </source>
</evidence>
<evidence type="ECO:0000256" key="1">
    <source>
        <dbReference type="ARBA" id="ARBA00003121"/>
    </source>
</evidence>
<dbReference type="InterPro" id="IPR036393">
    <property type="entry name" value="AceGlu_kinase-like_sf"/>
</dbReference>
<dbReference type="EMBL" id="JXKH01000001">
    <property type="protein sequence ID" value="OJG20188.1"/>
    <property type="molecule type" value="Genomic_DNA"/>
</dbReference>
<dbReference type="InterPro" id="IPR002912">
    <property type="entry name" value="ACT_dom"/>
</dbReference>
<dbReference type="GO" id="GO:0009090">
    <property type="term" value="P:homoserine biosynthetic process"/>
    <property type="evidence" value="ECO:0007669"/>
    <property type="project" value="TreeGrafter"/>
</dbReference>
<keyword evidence="6 14" id="KW-0808">Transferase</keyword>
<dbReference type="STRING" id="214095.RU97_GL000421"/>
<comment type="pathway">
    <text evidence="2 15">Amino-acid biosynthesis; L-lysine biosynthesis via DAP pathway; (S)-tetrahydrodipicolinate from L-aspartate: step 1/4.</text>
</comment>
<evidence type="ECO:0000256" key="9">
    <source>
        <dbReference type="ARBA" id="ARBA00022840"/>
    </source>
</evidence>
<dbReference type="PROSITE" id="PS00324">
    <property type="entry name" value="ASPARTOKINASE"/>
    <property type="match status" value="1"/>
</dbReference>
<dbReference type="Pfam" id="PF00696">
    <property type="entry name" value="AA_kinase"/>
    <property type="match status" value="1"/>
</dbReference>
<dbReference type="PROSITE" id="PS51671">
    <property type="entry name" value="ACT"/>
    <property type="match status" value="1"/>
</dbReference>
<dbReference type="NCBIfam" id="NF006540">
    <property type="entry name" value="PRK09034.1"/>
    <property type="match status" value="1"/>
</dbReference>
<dbReference type="CDD" id="cd04245">
    <property type="entry name" value="AAK_AKiii-YclM-BS"/>
    <property type="match status" value="1"/>
</dbReference>
<keyword evidence="10" id="KW-0220">Diaminopimelate biosynthesis</keyword>
<comment type="pathway">
    <text evidence="4 15">Amino-acid biosynthesis; L-threonine biosynthesis; L-threonine from L-aspartate: step 1/5.</text>
</comment>
<dbReference type="NCBIfam" id="TIGR00657">
    <property type="entry name" value="asp_kinases"/>
    <property type="match status" value="1"/>
</dbReference>
<proteinExistence type="inferred from homology"/>
<gene>
    <name evidence="17" type="ORF">RU97_GL000421</name>
</gene>
<dbReference type="GO" id="GO:0019877">
    <property type="term" value="P:diaminopimelate biosynthetic process"/>
    <property type="evidence" value="ECO:0007669"/>
    <property type="project" value="UniProtKB-KW"/>
</dbReference>
<feature type="binding site" evidence="13">
    <location>
        <begin position="32"/>
        <end position="35"/>
    </location>
    <ligand>
        <name>ATP</name>
        <dbReference type="ChEBI" id="CHEBI:30616"/>
    </ligand>
</feature>
<dbReference type="PANTHER" id="PTHR21499:SF67">
    <property type="entry name" value="ASPARTOKINASE 3"/>
    <property type="match status" value="1"/>
</dbReference>
<dbReference type="Gene3D" id="3.30.2130.10">
    <property type="entry name" value="VC0802-like"/>
    <property type="match status" value="1"/>
</dbReference>
<evidence type="ECO:0000259" key="16">
    <source>
        <dbReference type="PROSITE" id="PS51671"/>
    </source>
</evidence>
<keyword evidence="7 13" id="KW-0547">Nucleotide-binding</keyword>
<feature type="binding site" evidence="13">
    <location>
        <begin position="246"/>
        <end position="247"/>
    </location>
    <ligand>
        <name>ATP</name>
        <dbReference type="ChEBI" id="CHEBI:30616"/>
    </ligand>
</feature>
<evidence type="ECO:0000256" key="10">
    <source>
        <dbReference type="ARBA" id="ARBA00022915"/>
    </source>
</evidence>
<feature type="binding site" evidence="13">
    <location>
        <position position="147"/>
    </location>
    <ligand>
        <name>substrate</name>
    </ligand>
</feature>
<evidence type="ECO:0000256" key="13">
    <source>
        <dbReference type="PIRSR" id="PIRSR000726-1"/>
    </source>
</evidence>
<dbReference type="GO" id="GO:0009088">
    <property type="term" value="P:threonine biosynthetic process"/>
    <property type="evidence" value="ECO:0007669"/>
    <property type="project" value="UniProtKB-UniPathway"/>
</dbReference>
<dbReference type="SUPFAM" id="SSF55021">
    <property type="entry name" value="ACT-like"/>
    <property type="match status" value="2"/>
</dbReference>
<evidence type="ECO:0000256" key="7">
    <source>
        <dbReference type="ARBA" id="ARBA00022741"/>
    </source>
</evidence>
<dbReference type="SUPFAM" id="SSF53633">
    <property type="entry name" value="Carbamate kinase-like"/>
    <property type="match status" value="1"/>
</dbReference>
<dbReference type="PIRSF" id="PIRSF000726">
    <property type="entry name" value="Asp_kin"/>
    <property type="match status" value="1"/>
</dbReference>
<keyword evidence="11" id="KW-0457">Lysine biosynthesis</keyword>
<comment type="pathway">
    <text evidence="3 15">Amino-acid biosynthesis; L-methionine biosynthesis via de novo pathway; L-homoserine from L-aspartate: step 1/3.</text>
</comment>
<organism evidence="17 18">
    <name type="scientific">Enterococcus canis</name>
    <dbReference type="NCBI Taxonomy" id="214095"/>
    <lineage>
        <taxon>Bacteria</taxon>
        <taxon>Bacillati</taxon>
        <taxon>Bacillota</taxon>
        <taxon>Bacilli</taxon>
        <taxon>Lactobacillales</taxon>
        <taxon>Enterococcaceae</taxon>
        <taxon>Enterococcus</taxon>
    </lineage>
</organism>
<dbReference type="GO" id="GO:0004072">
    <property type="term" value="F:aspartate kinase activity"/>
    <property type="evidence" value="ECO:0007669"/>
    <property type="project" value="UniProtKB-EC"/>
</dbReference>
<name>A0A1L8RKC3_9ENTE</name>
<dbReference type="InterPro" id="IPR035804">
    <property type="entry name" value="AKIII_YclM_N"/>
</dbReference>
<dbReference type="InterPro" id="IPR001341">
    <property type="entry name" value="Asp_kinase"/>
</dbReference>
<dbReference type="PANTHER" id="PTHR21499">
    <property type="entry name" value="ASPARTATE KINASE"/>
    <property type="match status" value="1"/>
</dbReference>
<evidence type="ECO:0000256" key="4">
    <source>
        <dbReference type="ARBA" id="ARBA00005139"/>
    </source>
</evidence>
<comment type="caution">
    <text evidence="17">The sequence shown here is derived from an EMBL/GenBank/DDBJ whole genome shotgun (WGS) entry which is preliminary data.</text>
</comment>
<dbReference type="InterPro" id="IPR005260">
    <property type="entry name" value="Asp_kin_monofn"/>
</dbReference>
<dbReference type="GO" id="GO:0005829">
    <property type="term" value="C:cytosol"/>
    <property type="evidence" value="ECO:0007669"/>
    <property type="project" value="TreeGrafter"/>
</dbReference>
<keyword evidence="18" id="KW-1185">Reference proteome</keyword>
<evidence type="ECO:0000256" key="3">
    <source>
        <dbReference type="ARBA" id="ARBA00004986"/>
    </source>
</evidence>
<dbReference type="UniPathway" id="UPA00051">
    <property type="reaction ID" value="UER00462"/>
</dbReference>
<comment type="catalytic activity">
    <reaction evidence="12 14">
        <text>L-aspartate + ATP = 4-phospho-L-aspartate + ADP</text>
        <dbReference type="Rhea" id="RHEA:23776"/>
        <dbReference type="ChEBI" id="CHEBI:29991"/>
        <dbReference type="ChEBI" id="CHEBI:30616"/>
        <dbReference type="ChEBI" id="CHEBI:57535"/>
        <dbReference type="ChEBI" id="CHEBI:456216"/>
        <dbReference type="EC" id="2.7.2.4"/>
    </reaction>
</comment>
<evidence type="ECO:0000256" key="6">
    <source>
        <dbReference type="ARBA" id="ARBA00022679"/>
    </source>
</evidence>
<dbReference type="Pfam" id="PF22468">
    <property type="entry name" value="ACT_9"/>
    <property type="match status" value="1"/>
</dbReference>
<evidence type="ECO:0000256" key="5">
    <source>
        <dbReference type="ARBA" id="ARBA00010122"/>
    </source>
</evidence>
<protein>
    <recommendedName>
        <fullName evidence="14">Aspartokinase</fullName>
        <ecNumber evidence="14">2.7.2.4</ecNumber>
    </recommendedName>
</protein>
<dbReference type="EC" id="2.7.2.4" evidence="14"/>
<accession>A0A1L8RKC3</accession>
<dbReference type="GO" id="GO:0005524">
    <property type="term" value="F:ATP binding"/>
    <property type="evidence" value="ECO:0007669"/>
    <property type="project" value="UniProtKB-KW"/>
</dbReference>
<keyword evidence="9 13" id="KW-0067">ATP-binding</keyword>
<dbReference type="UniPathway" id="UPA00034">
    <property type="reaction ID" value="UER00015"/>
</dbReference>
<evidence type="ECO:0000256" key="15">
    <source>
        <dbReference type="RuleBase" id="RU004249"/>
    </source>
</evidence>
<feature type="binding site" evidence="13">
    <location>
        <position position="76"/>
    </location>
    <ligand>
        <name>substrate</name>
    </ligand>
</feature>
<feature type="domain" description="ACT" evidence="16">
    <location>
        <begin position="416"/>
        <end position="476"/>
    </location>
</feature>
<keyword evidence="8 14" id="KW-0418">Kinase</keyword>
<evidence type="ECO:0000256" key="2">
    <source>
        <dbReference type="ARBA" id="ARBA00004766"/>
    </source>
</evidence>
<dbReference type="Proteomes" id="UP000181884">
    <property type="component" value="Unassembled WGS sequence"/>
</dbReference>
<evidence type="ECO:0000256" key="8">
    <source>
        <dbReference type="ARBA" id="ARBA00022777"/>
    </source>
</evidence>
<dbReference type="CDD" id="cd04911">
    <property type="entry name" value="ACT_AKiii-YclM-BS_1"/>
    <property type="match status" value="1"/>
</dbReference>
<dbReference type="InterPro" id="IPR045865">
    <property type="entry name" value="ACT-like_dom_sf"/>
</dbReference>
<evidence type="ECO:0000256" key="11">
    <source>
        <dbReference type="ARBA" id="ARBA00023154"/>
    </source>
</evidence>
<dbReference type="Gene3D" id="3.40.1160.10">
    <property type="entry name" value="Acetylglutamate kinase-like"/>
    <property type="match status" value="1"/>
</dbReference>
<sequence>MRVSLIFPEISCILLKMKKTLERGVDKMKVVKFGGSSLASATQLEKVVAILQADPERRYVVVSAPGKRTEEDIKVTDLLLQIYDRLSQELDASTLIEEVISRYQAIADIFQLPSEIMKKIRDHFLKLSQLAIEENDFLRDTIVASGEDMNARLVAGILNQAGLTARYLHPRDFGLLVTAEPGNARIRHSSYSKMAKWKNSQEILVIPGFFGVTDTGQICTFSRGGSDISGSIVAAGVAADLYENFTDVDGIYVAHPGIVHEPEMIEELTYREMRELAYAGFSVFHDEALMPSYRAKIPVVIKNTNNPTHPGTRITLDRTTHSRPVVGIAGDSGFVSLYISKYLMNREVGFGRRVLQIFEDFGLSYDHMPSGIDDISIILRENQLTPVLEEELLRTLAYELDPDELRITHDLSILMVVGEGMRQRVGVTAETTAALARKEINLEMINQGSSEVSIMFAIHNEQKAKAIRALYYTFFD</sequence>
<dbReference type="InterPro" id="IPR001048">
    <property type="entry name" value="Asp/Glu/Uridylate_kinase"/>
</dbReference>
<comment type="similarity">
    <text evidence="5 14">Belongs to the aspartokinase family.</text>
</comment>